<gene>
    <name evidence="3" type="ORF">EDC64_103362</name>
</gene>
<feature type="region of interest" description="Disordered" evidence="1">
    <location>
        <begin position="40"/>
        <end position="66"/>
    </location>
</feature>
<reference evidence="3 4" key="1">
    <citation type="submission" date="2019-03" db="EMBL/GenBank/DDBJ databases">
        <title>Genomic Encyclopedia of Type Strains, Phase IV (KMG-IV): sequencing the most valuable type-strain genomes for metagenomic binning, comparative biology and taxonomic classification.</title>
        <authorList>
            <person name="Goeker M."/>
        </authorList>
    </citation>
    <scope>NUCLEOTIDE SEQUENCE [LARGE SCALE GENOMIC DNA]</scope>
    <source>
        <strain evidence="3 4">DSM 9035</strain>
    </source>
</reference>
<dbReference type="RefSeq" id="WP_132030763.1">
    <property type="nucleotide sequence ID" value="NZ_SMAI01000003.1"/>
</dbReference>
<sequence>MPIAPVPLAACIALAGFTLAVRSSSHSNAEVLGVTLSPPFQGTDSSVSGTAPPYSPYVGRSDKPHPVTPETVEAYLAARGFTGISNLERRGGSYICEATGPRRERVRLVVDASSGDISGMQVIGFGDKRY</sequence>
<name>A0A4V2UY72_9HYPH</name>
<dbReference type="AlphaFoldDB" id="A0A4V2UY72"/>
<feature type="signal peptide" evidence="2">
    <location>
        <begin position="1"/>
        <end position="29"/>
    </location>
</feature>
<dbReference type="Proteomes" id="UP000294664">
    <property type="component" value="Unassembled WGS sequence"/>
</dbReference>
<keyword evidence="4" id="KW-1185">Reference proteome</keyword>
<protein>
    <recommendedName>
        <fullName evidence="5">YpeB-like protein with protease inhibitory function</fullName>
    </recommendedName>
</protein>
<evidence type="ECO:0000256" key="1">
    <source>
        <dbReference type="SAM" id="MobiDB-lite"/>
    </source>
</evidence>
<feature type="compositionally biased region" description="Polar residues" evidence="1">
    <location>
        <begin position="40"/>
        <end position="49"/>
    </location>
</feature>
<proteinExistence type="predicted"/>
<dbReference type="OrthoDB" id="8456005at2"/>
<comment type="caution">
    <text evidence="3">The sequence shown here is derived from an EMBL/GenBank/DDBJ whole genome shotgun (WGS) entry which is preliminary data.</text>
</comment>
<organism evidence="3 4">
    <name type="scientific">Aquabacter spiritensis</name>
    <dbReference type="NCBI Taxonomy" id="933073"/>
    <lineage>
        <taxon>Bacteria</taxon>
        <taxon>Pseudomonadati</taxon>
        <taxon>Pseudomonadota</taxon>
        <taxon>Alphaproteobacteria</taxon>
        <taxon>Hyphomicrobiales</taxon>
        <taxon>Xanthobacteraceae</taxon>
        <taxon>Aquabacter</taxon>
    </lineage>
</organism>
<evidence type="ECO:0000313" key="3">
    <source>
        <dbReference type="EMBL" id="TCT06258.1"/>
    </source>
</evidence>
<keyword evidence="2" id="KW-0732">Signal</keyword>
<evidence type="ECO:0000313" key="4">
    <source>
        <dbReference type="Proteomes" id="UP000294664"/>
    </source>
</evidence>
<evidence type="ECO:0000256" key="2">
    <source>
        <dbReference type="SAM" id="SignalP"/>
    </source>
</evidence>
<evidence type="ECO:0008006" key="5">
    <source>
        <dbReference type="Google" id="ProtNLM"/>
    </source>
</evidence>
<feature type="chain" id="PRO_5020629619" description="YpeB-like protein with protease inhibitory function" evidence="2">
    <location>
        <begin position="30"/>
        <end position="130"/>
    </location>
</feature>
<accession>A0A4V2UY72</accession>
<dbReference type="EMBL" id="SMAI01000003">
    <property type="protein sequence ID" value="TCT06258.1"/>
    <property type="molecule type" value="Genomic_DNA"/>
</dbReference>